<protein>
    <submittedName>
        <fullName evidence="7">O-antigen ligase family protein</fullName>
    </submittedName>
</protein>
<dbReference type="InterPro" id="IPR051533">
    <property type="entry name" value="WaaL-like"/>
</dbReference>
<evidence type="ECO:0000256" key="2">
    <source>
        <dbReference type="ARBA" id="ARBA00022692"/>
    </source>
</evidence>
<keyword evidence="8" id="KW-1185">Reference proteome</keyword>
<feature type="transmembrane region" description="Helical" evidence="5">
    <location>
        <begin position="220"/>
        <end position="237"/>
    </location>
</feature>
<sequence length="485" mass="49467">MAESTAPPSRPGRSVLSLGLSHLAARGPAVPVVVTVLLLCVPAGSAGPGAHPGVTPADVCSGVLVVWCAVRLLRRSPPRRATGRPAPRALTPLAVLVLGAPAAAFAVTTAASADPAASLPGFVRYLQLFVLVPGAVLLSLRDARDARLVCGAVVLLALIEGGVGVVQACTGTGASYQGEHVRAVGTFGALDVMGMATAVSYGLVTALACGLNPPQSTGRWLRPCALGCAVALVVPLALSYSRGAWIATASACLLLLALRGARTTVCALAAVLATGVVLVGGLGVATQELTQRARSITEVSDSPDRSVTDRYTLWGAAADIWRESPATGVGPKGFPEHRDSHAALELSSGSDTAGAGVPFQREPLLSPHNMYLLVLSEQGLVGTVALVGSWGALLVCGLRRLREARRDGFARRAVDCGAVATGLLVWQGVDFLYGDIGGPSTVLTALVLGVAAWWALSPDAGAETAGRRTARRLASVPSPDRSPAR</sequence>
<dbReference type="PANTHER" id="PTHR37422">
    <property type="entry name" value="TEICHURONIC ACID BIOSYNTHESIS PROTEIN TUAE"/>
    <property type="match status" value="1"/>
</dbReference>
<evidence type="ECO:0000256" key="4">
    <source>
        <dbReference type="ARBA" id="ARBA00023136"/>
    </source>
</evidence>
<dbReference type="EMBL" id="JAFFZM010000001">
    <property type="protein sequence ID" value="MBO8196921.1"/>
    <property type="molecule type" value="Genomic_DNA"/>
</dbReference>
<evidence type="ECO:0000259" key="6">
    <source>
        <dbReference type="Pfam" id="PF04932"/>
    </source>
</evidence>
<dbReference type="GO" id="GO:0016874">
    <property type="term" value="F:ligase activity"/>
    <property type="evidence" value="ECO:0007669"/>
    <property type="project" value="UniProtKB-KW"/>
</dbReference>
<organism evidence="7 8">
    <name type="scientific">Streptomyces smyrnaeus</name>
    <dbReference type="NCBI Taxonomy" id="1387713"/>
    <lineage>
        <taxon>Bacteria</taxon>
        <taxon>Bacillati</taxon>
        <taxon>Actinomycetota</taxon>
        <taxon>Actinomycetes</taxon>
        <taxon>Kitasatosporales</taxon>
        <taxon>Streptomycetaceae</taxon>
        <taxon>Streptomyces</taxon>
    </lineage>
</organism>
<feature type="transmembrane region" description="Helical" evidence="5">
    <location>
        <begin position="147"/>
        <end position="167"/>
    </location>
</feature>
<name>A0ABS3XNM7_9ACTN</name>
<feature type="domain" description="O-antigen ligase-related" evidence="6">
    <location>
        <begin position="229"/>
        <end position="386"/>
    </location>
</feature>
<evidence type="ECO:0000256" key="5">
    <source>
        <dbReference type="SAM" id="Phobius"/>
    </source>
</evidence>
<feature type="transmembrane region" description="Helical" evidence="5">
    <location>
        <begin position="409"/>
        <end position="429"/>
    </location>
</feature>
<evidence type="ECO:0000313" key="8">
    <source>
        <dbReference type="Proteomes" id="UP000721954"/>
    </source>
</evidence>
<evidence type="ECO:0000256" key="1">
    <source>
        <dbReference type="ARBA" id="ARBA00004141"/>
    </source>
</evidence>
<comment type="caution">
    <text evidence="7">The sequence shown here is derived from an EMBL/GenBank/DDBJ whole genome shotgun (WGS) entry which is preliminary data.</text>
</comment>
<keyword evidence="2 5" id="KW-0812">Transmembrane</keyword>
<feature type="transmembrane region" description="Helical" evidence="5">
    <location>
        <begin position="122"/>
        <end position="140"/>
    </location>
</feature>
<keyword evidence="4 5" id="KW-0472">Membrane</keyword>
<comment type="subcellular location">
    <subcellularLocation>
        <location evidence="1">Membrane</location>
        <topology evidence="1">Multi-pass membrane protein</topology>
    </subcellularLocation>
</comment>
<dbReference type="Pfam" id="PF04932">
    <property type="entry name" value="Wzy_C"/>
    <property type="match status" value="1"/>
</dbReference>
<dbReference type="Proteomes" id="UP000721954">
    <property type="component" value="Unassembled WGS sequence"/>
</dbReference>
<feature type="transmembrane region" description="Helical" evidence="5">
    <location>
        <begin position="265"/>
        <end position="285"/>
    </location>
</feature>
<reference evidence="7 8" key="1">
    <citation type="submission" date="2021-02" db="EMBL/GenBank/DDBJ databases">
        <title>Streptomyces spirodelae sp. nov., isolated from duckweed.</title>
        <authorList>
            <person name="Saimee Y."/>
            <person name="Duangmal K."/>
        </authorList>
    </citation>
    <scope>NUCLEOTIDE SEQUENCE [LARGE SCALE GENOMIC DNA]</scope>
    <source>
        <strain evidence="7 8">DSM 42105</strain>
    </source>
</reference>
<feature type="transmembrane region" description="Helical" evidence="5">
    <location>
        <begin position="187"/>
        <end position="208"/>
    </location>
</feature>
<dbReference type="PANTHER" id="PTHR37422:SF13">
    <property type="entry name" value="LIPOPOLYSACCHARIDE BIOSYNTHESIS PROTEIN PA4999-RELATED"/>
    <property type="match status" value="1"/>
</dbReference>
<keyword evidence="7" id="KW-0436">Ligase</keyword>
<feature type="transmembrane region" description="Helical" evidence="5">
    <location>
        <begin position="90"/>
        <end position="110"/>
    </location>
</feature>
<keyword evidence="3 5" id="KW-1133">Transmembrane helix</keyword>
<proteinExistence type="predicted"/>
<accession>A0ABS3XNM7</accession>
<dbReference type="InterPro" id="IPR007016">
    <property type="entry name" value="O-antigen_ligase-rel_domated"/>
</dbReference>
<gene>
    <name evidence="7" type="ORF">JW613_01135</name>
</gene>
<evidence type="ECO:0000256" key="3">
    <source>
        <dbReference type="ARBA" id="ARBA00022989"/>
    </source>
</evidence>
<evidence type="ECO:0000313" key="7">
    <source>
        <dbReference type="EMBL" id="MBO8196921.1"/>
    </source>
</evidence>
<feature type="transmembrane region" description="Helical" evidence="5">
    <location>
        <begin position="441"/>
        <end position="462"/>
    </location>
</feature>